<feature type="transmembrane region" description="Helical" evidence="1">
    <location>
        <begin position="20"/>
        <end position="36"/>
    </location>
</feature>
<evidence type="ECO:0000313" key="3">
    <source>
        <dbReference type="Proteomes" id="UP000621307"/>
    </source>
</evidence>
<keyword evidence="1" id="KW-0472">Membrane</keyword>
<keyword evidence="1" id="KW-0812">Transmembrane</keyword>
<proteinExistence type="predicted"/>
<accession>A0ABR8BQ25</accession>
<comment type="caution">
    <text evidence="2">The sequence shown here is derived from an EMBL/GenBank/DDBJ whole genome shotgun (WGS) entry which is preliminary data.</text>
</comment>
<keyword evidence="3" id="KW-1185">Reference proteome</keyword>
<keyword evidence="1" id="KW-1133">Transmembrane helix</keyword>
<evidence type="ECO:0000256" key="1">
    <source>
        <dbReference type="SAM" id="Phobius"/>
    </source>
</evidence>
<organism evidence="2 3">
    <name type="scientific">Nostoc parmelioides FACHB-3921</name>
    <dbReference type="NCBI Taxonomy" id="2692909"/>
    <lineage>
        <taxon>Bacteria</taxon>
        <taxon>Bacillati</taxon>
        <taxon>Cyanobacteriota</taxon>
        <taxon>Cyanophyceae</taxon>
        <taxon>Nostocales</taxon>
        <taxon>Nostocaceae</taxon>
        <taxon>Nostoc</taxon>
    </lineage>
</organism>
<name>A0ABR8BQ25_9NOSO</name>
<reference evidence="2 3" key="1">
    <citation type="journal article" date="2020" name="ISME J.">
        <title>Comparative genomics reveals insights into cyanobacterial evolution and habitat adaptation.</title>
        <authorList>
            <person name="Chen M.Y."/>
            <person name="Teng W.K."/>
            <person name="Zhao L."/>
            <person name="Hu C.X."/>
            <person name="Zhou Y.K."/>
            <person name="Han B.P."/>
            <person name="Song L.R."/>
            <person name="Shu W.S."/>
        </authorList>
    </citation>
    <scope>NUCLEOTIDE SEQUENCE [LARGE SCALE GENOMIC DNA]</scope>
    <source>
        <strain evidence="2 3">FACHB-3921</strain>
    </source>
</reference>
<evidence type="ECO:0000313" key="2">
    <source>
        <dbReference type="EMBL" id="MBD2255724.1"/>
    </source>
</evidence>
<protein>
    <submittedName>
        <fullName evidence="2">Uncharacterized protein</fullName>
    </submittedName>
</protein>
<sequence length="260" mass="29650">MKLLQNVWQDIRSGQNIDAYITIGIAIIIAVLGITGSASQNIVMSAILAVLALVTTGLLVSRQENKKLQDAVSRIEKLDHLADKFFGREYDRTELKKSIRTSRKAFFWGLNFTRTIPLLKDDIEYGLENGLEIKFLLMKPASQVVEMAAFRSRDSNVDELNSTLETNISRLLTLSKKNYSGSLEVRCVNYLPCCTIVCFDHHLISGRMFARLLNFRIPNEARATFELTRKDDNYWYGFFVEQFEAVWKEAEPVNLSNPTP</sequence>
<dbReference type="Proteomes" id="UP000621307">
    <property type="component" value="Unassembled WGS sequence"/>
</dbReference>
<dbReference type="EMBL" id="JACJQL010000121">
    <property type="protein sequence ID" value="MBD2255724.1"/>
    <property type="molecule type" value="Genomic_DNA"/>
</dbReference>
<dbReference type="RefSeq" id="WP_190572837.1">
    <property type="nucleotide sequence ID" value="NZ_JACJQL010000121.1"/>
</dbReference>
<feature type="transmembrane region" description="Helical" evidence="1">
    <location>
        <begin position="42"/>
        <end position="60"/>
    </location>
</feature>
<gene>
    <name evidence="2" type="ORF">H6G14_31580</name>
</gene>